<dbReference type="Pfam" id="PF12697">
    <property type="entry name" value="Abhydrolase_6"/>
    <property type="match status" value="1"/>
</dbReference>
<evidence type="ECO:0000313" key="3">
    <source>
        <dbReference type="Proteomes" id="UP000003835"/>
    </source>
</evidence>
<evidence type="ECO:0000259" key="1">
    <source>
        <dbReference type="Pfam" id="PF12697"/>
    </source>
</evidence>
<dbReference type="SUPFAM" id="SSF53474">
    <property type="entry name" value="alpha/beta-Hydrolases"/>
    <property type="match status" value="1"/>
</dbReference>
<dbReference type="PANTHER" id="PTHR43689">
    <property type="entry name" value="HYDROLASE"/>
    <property type="match status" value="1"/>
</dbReference>
<keyword evidence="3" id="KW-1185">Reference proteome</keyword>
<dbReference type="Proteomes" id="UP000003835">
    <property type="component" value="Unassembled WGS sequence"/>
</dbReference>
<name>B4VV37_9CYAN</name>
<dbReference type="EMBL" id="DS989854">
    <property type="protein sequence ID" value="EDX74140.1"/>
    <property type="molecule type" value="Genomic_DNA"/>
</dbReference>
<accession>B4VV37</accession>
<reference evidence="2 3" key="1">
    <citation type="submission" date="2008-07" db="EMBL/GenBank/DDBJ databases">
        <authorList>
            <person name="Tandeau de Marsac N."/>
            <person name="Ferriera S."/>
            <person name="Johnson J."/>
            <person name="Kravitz S."/>
            <person name="Beeson K."/>
            <person name="Sutton G."/>
            <person name="Rogers Y.-H."/>
            <person name="Friedman R."/>
            <person name="Frazier M."/>
            <person name="Venter J.C."/>
        </authorList>
    </citation>
    <scope>NUCLEOTIDE SEQUENCE [LARGE SCALE GENOMIC DNA]</scope>
    <source>
        <strain evidence="2 3">PCC 7420</strain>
    </source>
</reference>
<dbReference type="eggNOG" id="COG0596">
    <property type="taxonomic scope" value="Bacteria"/>
</dbReference>
<dbReference type="PRINTS" id="PR00111">
    <property type="entry name" value="ABHYDROLASE"/>
</dbReference>
<sequence length="350" mass="38498">MPLTLTLNLEVGLSPSIERAKPETLTVREFDILPLFHKFQKERLKADFLPPSVVDIQDKDAIALIQQLQRRVIQVPFERGTTPIATAYVHHSPAQSASQPNAAPILLLPGFDSSLLEFRGLLPLLTTQHETWTVDLFGSGFTEYVPTLPVNPQTIRQHLFSVVETWIGQPVILVGASLGGAVAIDFALNYPNWVRSLVLIDSVGFSGSFPVGQFLPHPLIELGANWLHFRKQAALTAALALPMIDPMLLDALRCSLLHQEMPGWKGAIASFTQSGGYANLRSRIAQVNHPTLILWGEADDVLGTDDATKFEQSISGSQLIWILKASHVPHYDQPQSVAAHLLTFARRGGH</sequence>
<protein>
    <submittedName>
        <fullName evidence="2">Hydrolase, alpha/beta fold family protein</fullName>
    </submittedName>
</protein>
<keyword evidence="2" id="KW-0378">Hydrolase</keyword>
<evidence type="ECO:0000313" key="2">
    <source>
        <dbReference type="EMBL" id="EDX74140.1"/>
    </source>
</evidence>
<dbReference type="AlphaFoldDB" id="B4VV37"/>
<proteinExistence type="predicted"/>
<feature type="domain" description="AB hydrolase-1" evidence="1">
    <location>
        <begin position="105"/>
        <end position="339"/>
    </location>
</feature>
<dbReference type="Gene3D" id="3.40.50.1820">
    <property type="entry name" value="alpha/beta hydrolase"/>
    <property type="match status" value="1"/>
</dbReference>
<gene>
    <name evidence="2" type="ORF">MC7420_4125</name>
</gene>
<organism evidence="2 3">
    <name type="scientific">Coleofasciculus chthonoplastes PCC 7420</name>
    <dbReference type="NCBI Taxonomy" id="118168"/>
    <lineage>
        <taxon>Bacteria</taxon>
        <taxon>Bacillati</taxon>
        <taxon>Cyanobacteriota</taxon>
        <taxon>Cyanophyceae</taxon>
        <taxon>Coleofasciculales</taxon>
        <taxon>Coleofasciculaceae</taxon>
        <taxon>Coleofasciculus</taxon>
    </lineage>
</organism>
<dbReference type="PANTHER" id="PTHR43689:SF8">
    <property type="entry name" value="ALPHA_BETA-HYDROLASES SUPERFAMILY PROTEIN"/>
    <property type="match status" value="1"/>
</dbReference>
<dbReference type="InterPro" id="IPR000073">
    <property type="entry name" value="AB_hydrolase_1"/>
</dbReference>
<dbReference type="STRING" id="118168.MC7420_4125"/>
<dbReference type="GO" id="GO:0016787">
    <property type="term" value="F:hydrolase activity"/>
    <property type="evidence" value="ECO:0007669"/>
    <property type="project" value="UniProtKB-KW"/>
</dbReference>
<dbReference type="HOGENOM" id="CLU_020336_13_6_3"/>
<dbReference type="InterPro" id="IPR029058">
    <property type="entry name" value="AB_hydrolase_fold"/>
</dbReference>